<dbReference type="Pfam" id="PF07883">
    <property type="entry name" value="Cupin_2"/>
    <property type="match status" value="1"/>
</dbReference>
<keyword evidence="3" id="KW-1185">Reference proteome</keyword>
<dbReference type="InterPro" id="IPR011051">
    <property type="entry name" value="RmlC_Cupin_sf"/>
</dbReference>
<name>A0ABT1ZHE7_9MICO</name>
<evidence type="ECO:0000259" key="1">
    <source>
        <dbReference type="Pfam" id="PF07883"/>
    </source>
</evidence>
<organism evidence="2 3">
    <name type="scientific">Protaetiibacter mangrovi</name>
    <dbReference type="NCBI Taxonomy" id="2970926"/>
    <lineage>
        <taxon>Bacteria</taxon>
        <taxon>Bacillati</taxon>
        <taxon>Actinomycetota</taxon>
        <taxon>Actinomycetes</taxon>
        <taxon>Micrococcales</taxon>
        <taxon>Microbacteriaceae</taxon>
        <taxon>Protaetiibacter</taxon>
    </lineage>
</organism>
<dbReference type="InterPro" id="IPR014710">
    <property type="entry name" value="RmlC-like_jellyroll"/>
</dbReference>
<dbReference type="EMBL" id="JANTHX010000008">
    <property type="protein sequence ID" value="MCS0500145.1"/>
    <property type="molecule type" value="Genomic_DNA"/>
</dbReference>
<sequence>MPVHEPGSWVDPASGSPYAAGRFALAAGSRFDRHLHTDDELWLIRSGAATILLDGEQQLVRAGDIVRIPAGTVHDILAVHPEVSGFFVETGHQDGLSGHLHADPADADGHEVAVRDLDG</sequence>
<dbReference type="SUPFAM" id="SSF51182">
    <property type="entry name" value="RmlC-like cupins"/>
    <property type="match status" value="1"/>
</dbReference>
<dbReference type="InterPro" id="IPR013096">
    <property type="entry name" value="Cupin_2"/>
</dbReference>
<evidence type="ECO:0000313" key="3">
    <source>
        <dbReference type="Proteomes" id="UP001205337"/>
    </source>
</evidence>
<gene>
    <name evidence="2" type="ORF">NUH29_11375</name>
</gene>
<protein>
    <submittedName>
        <fullName evidence="2">Cupin domain-containing protein</fullName>
    </submittedName>
</protein>
<proteinExistence type="predicted"/>
<evidence type="ECO:0000313" key="2">
    <source>
        <dbReference type="EMBL" id="MCS0500145.1"/>
    </source>
</evidence>
<reference evidence="2 3" key="1">
    <citation type="submission" date="2022-08" db="EMBL/GenBank/DDBJ databases">
        <authorList>
            <person name="Li F."/>
        </authorList>
    </citation>
    <scope>NUCLEOTIDE SEQUENCE [LARGE SCALE GENOMIC DNA]</scope>
    <source>
        <strain evidence="2 3">10F1B-8-1</strain>
    </source>
</reference>
<comment type="caution">
    <text evidence="2">The sequence shown here is derived from an EMBL/GenBank/DDBJ whole genome shotgun (WGS) entry which is preliminary data.</text>
</comment>
<dbReference type="Proteomes" id="UP001205337">
    <property type="component" value="Unassembled WGS sequence"/>
</dbReference>
<accession>A0ABT1ZHE7</accession>
<feature type="domain" description="Cupin type-2" evidence="1">
    <location>
        <begin position="22"/>
        <end position="78"/>
    </location>
</feature>
<dbReference type="RefSeq" id="WP_258799278.1">
    <property type="nucleotide sequence ID" value="NZ_JANTHX010000008.1"/>
</dbReference>
<dbReference type="Gene3D" id="2.60.120.10">
    <property type="entry name" value="Jelly Rolls"/>
    <property type="match status" value="1"/>
</dbReference>